<proteinExistence type="predicted"/>
<evidence type="ECO:0000313" key="1">
    <source>
        <dbReference type="EMBL" id="MDP4099111.1"/>
    </source>
</evidence>
<gene>
    <name evidence="1" type="ORF">OIN60_20530</name>
</gene>
<accession>A0ABT9FWK5</accession>
<evidence type="ECO:0008006" key="3">
    <source>
        <dbReference type="Google" id="ProtNLM"/>
    </source>
</evidence>
<name>A0ABT9FWK5_9BACL</name>
<dbReference type="RefSeq" id="WP_305756717.1">
    <property type="nucleotide sequence ID" value="NZ_JAPCKK010000031.1"/>
</dbReference>
<keyword evidence="2" id="KW-1185">Reference proteome</keyword>
<protein>
    <recommendedName>
        <fullName evidence="3">Collagen-like protein</fullName>
    </recommendedName>
</protein>
<comment type="caution">
    <text evidence="1">The sequence shown here is derived from an EMBL/GenBank/DDBJ whole genome shotgun (WGS) entry which is preliminary data.</text>
</comment>
<sequence>MLVKITGGIRIDVSTGATGATGATGPTGPALNIMAEIQGAGSQTIPANTSQFIDFTGNTKVGDGSILVNGTDIIVPETGTYMVCYAISGGMNSSSPTAGISVSVNLRQRNVSGTFNQVVLGSFIASNFVGSTTALTNDDGLTNCSLVCVADTGGGALNNIIRLQTSVDAVTGGATAWIVEGVQTSITVTKYSDDICSPY</sequence>
<dbReference type="Proteomes" id="UP001241848">
    <property type="component" value="Unassembled WGS sequence"/>
</dbReference>
<evidence type="ECO:0000313" key="2">
    <source>
        <dbReference type="Proteomes" id="UP001241848"/>
    </source>
</evidence>
<reference evidence="1 2" key="1">
    <citation type="submission" date="2022-10" db="EMBL/GenBank/DDBJ databases">
        <title>Paenibacillus description and whole genome data of maize root bacterial community.</title>
        <authorList>
            <person name="Marton D."/>
            <person name="Farkas M."/>
            <person name="Cserhati M."/>
        </authorList>
    </citation>
    <scope>NUCLEOTIDE SEQUENCE [LARGE SCALE GENOMIC DNA]</scope>
    <source>
        <strain evidence="1 2">P96</strain>
    </source>
</reference>
<organism evidence="1 2">
    <name type="scientific">Paenibacillus zeirhizosphaerae</name>
    <dbReference type="NCBI Taxonomy" id="2987519"/>
    <lineage>
        <taxon>Bacteria</taxon>
        <taxon>Bacillati</taxon>
        <taxon>Bacillota</taxon>
        <taxon>Bacilli</taxon>
        <taxon>Bacillales</taxon>
        <taxon>Paenibacillaceae</taxon>
        <taxon>Paenibacillus</taxon>
    </lineage>
</organism>
<dbReference type="EMBL" id="JAPCKK010000031">
    <property type="protein sequence ID" value="MDP4099111.1"/>
    <property type="molecule type" value="Genomic_DNA"/>
</dbReference>